<dbReference type="Gene3D" id="1.10.260.40">
    <property type="entry name" value="lambda repressor-like DNA-binding domains"/>
    <property type="match status" value="1"/>
</dbReference>
<dbReference type="InterPro" id="IPR001387">
    <property type="entry name" value="Cro/C1-type_HTH"/>
</dbReference>
<dbReference type="CDD" id="cd00093">
    <property type="entry name" value="HTH_XRE"/>
    <property type="match status" value="1"/>
</dbReference>
<evidence type="ECO:0000313" key="1">
    <source>
        <dbReference type="EMBL" id="MRN37322.1"/>
    </source>
</evidence>
<gene>
    <name evidence="1" type="ORF">GJU80_02110</name>
</gene>
<keyword evidence="2" id="KW-1185">Reference proteome</keyword>
<dbReference type="Proteomes" id="UP000486297">
    <property type="component" value="Unassembled WGS sequence"/>
</dbReference>
<proteinExistence type="predicted"/>
<dbReference type="AlphaFoldDB" id="A0A5Q3S9A3"/>
<protein>
    <submittedName>
        <fullName evidence="1">Transcriptional regulator</fullName>
    </submittedName>
</protein>
<dbReference type="GO" id="GO:0003677">
    <property type="term" value="F:DNA binding"/>
    <property type="evidence" value="ECO:0007669"/>
    <property type="project" value="InterPro"/>
</dbReference>
<sequence length="121" mass="14038">MHSEQEKLGFSRRLQTALKLAGLNGLSNNKLADRFNLRHPNQSISAQTFHHWLIGRSIPTPDKVATLAKWLETNESWLRYGRSEDENGIQTAEELLLLKYFRMLPPEKQQALIMFLHTKEP</sequence>
<comment type="caution">
    <text evidence="1">The sequence shown here is derived from an EMBL/GenBank/DDBJ whole genome shotgun (WGS) entry which is preliminary data.</text>
</comment>
<dbReference type="InterPro" id="IPR010982">
    <property type="entry name" value="Lambda_DNA-bd_dom_sf"/>
</dbReference>
<reference evidence="1" key="1">
    <citation type="journal article" name="Emerg. Infect. Dis.">
        <title>Two cases of a newly characterized neisseria species.</title>
        <authorList>
            <person name="Mustapha M."/>
            <person name="Lemos A.P.S."/>
            <person name="Harrison L.H."/>
            <person name="Vantyne D."/>
            <person name="Sacchi C.T."/>
        </authorList>
    </citation>
    <scope>NUCLEOTIDE SEQUENCE</scope>
    <source>
        <strain evidence="1">N.95.16</strain>
    </source>
</reference>
<evidence type="ECO:0000313" key="2">
    <source>
        <dbReference type="Proteomes" id="UP000486297"/>
    </source>
</evidence>
<dbReference type="EMBL" id="WJXO01000001">
    <property type="protein sequence ID" value="MRN37322.1"/>
    <property type="molecule type" value="Genomic_DNA"/>
</dbReference>
<accession>A0A5Q3S9A3</accession>
<organism evidence="1 2">
    <name type="scientific">Neisseria brasiliensis</name>
    <dbReference type="NCBI Taxonomy" id="2666100"/>
    <lineage>
        <taxon>Bacteria</taxon>
        <taxon>Pseudomonadati</taxon>
        <taxon>Pseudomonadota</taxon>
        <taxon>Betaproteobacteria</taxon>
        <taxon>Neisseriales</taxon>
        <taxon>Neisseriaceae</taxon>
        <taxon>Neisseria</taxon>
    </lineage>
</organism>
<name>A0A5Q3S9A3_9NEIS</name>